<gene>
    <name evidence="1" type="ORF">K239x_18380</name>
</gene>
<dbReference type="Pfam" id="PF11075">
    <property type="entry name" value="DUF2780"/>
    <property type="match status" value="1"/>
</dbReference>
<dbReference type="InterPro" id="IPR021302">
    <property type="entry name" value="DUF2780_VcgC/VcgE"/>
</dbReference>
<dbReference type="RefSeq" id="WP_145417449.1">
    <property type="nucleotide sequence ID" value="NZ_CP036526.1"/>
</dbReference>
<dbReference type="EMBL" id="CP036526">
    <property type="protein sequence ID" value="QDT09885.1"/>
    <property type="molecule type" value="Genomic_DNA"/>
</dbReference>
<evidence type="ECO:0000313" key="1">
    <source>
        <dbReference type="EMBL" id="QDT09885.1"/>
    </source>
</evidence>
<keyword evidence="2" id="KW-1185">Reference proteome</keyword>
<protein>
    <recommendedName>
        <fullName evidence="3">DUF2780 domain-containing protein</fullName>
    </recommendedName>
</protein>
<dbReference type="AlphaFoldDB" id="A0A517NS07"/>
<evidence type="ECO:0008006" key="3">
    <source>
        <dbReference type="Google" id="ProtNLM"/>
    </source>
</evidence>
<sequence>MDELIQQLTSKLGIDASTANAATGKAMAMVKEHAGEDLFNKISGAIPGASDAAVAAESEQAAGSDGGGLMGSLTGMASGLLGDKAGDALGMAASLKSAGLNTDQFGGFASTIVEFIQDKVGDDVMKQILDKVPMLKSLMG</sequence>
<organism evidence="1 2">
    <name type="scientific">Stieleria marina</name>
    <dbReference type="NCBI Taxonomy" id="1930275"/>
    <lineage>
        <taxon>Bacteria</taxon>
        <taxon>Pseudomonadati</taxon>
        <taxon>Planctomycetota</taxon>
        <taxon>Planctomycetia</taxon>
        <taxon>Pirellulales</taxon>
        <taxon>Pirellulaceae</taxon>
        <taxon>Stieleria</taxon>
    </lineage>
</organism>
<dbReference type="Proteomes" id="UP000319817">
    <property type="component" value="Chromosome"/>
</dbReference>
<accession>A0A517NS07</accession>
<dbReference type="OrthoDB" id="289573at2"/>
<proteinExistence type="predicted"/>
<reference evidence="1 2" key="1">
    <citation type="submission" date="2019-02" db="EMBL/GenBank/DDBJ databases">
        <title>Deep-cultivation of Planctomycetes and their phenomic and genomic characterization uncovers novel biology.</title>
        <authorList>
            <person name="Wiegand S."/>
            <person name="Jogler M."/>
            <person name="Boedeker C."/>
            <person name="Pinto D."/>
            <person name="Vollmers J."/>
            <person name="Rivas-Marin E."/>
            <person name="Kohn T."/>
            <person name="Peeters S.H."/>
            <person name="Heuer A."/>
            <person name="Rast P."/>
            <person name="Oberbeckmann S."/>
            <person name="Bunk B."/>
            <person name="Jeske O."/>
            <person name="Meyerdierks A."/>
            <person name="Storesund J.E."/>
            <person name="Kallscheuer N."/>
            <person name="Luecker S."/>
            <person name="Lage O.M."/>
            <person name="Pohl T."/>
            <person name="Merkel B.J."/>
            <person name="Hornburger P."/>
            <person name="Mueller R.-W."/>
            <person name="Bruemmer F."/>
            <person name="Labrenz M."/>
            <person name="Spormann A.M."/>
            <person name="Op den Camp H."/>
            <person name="Overmann J."/>
            <person name="Amann R."/>
            <person name="Jetten M.S.M."/>
            <person name="Mascher T."/>
            <person name="Medema M.H."/>
            <person name="Devos D.P."/>
            <person name="Kaster A.-K."/>
            <person name="Ovreas L."/>
            <person name="Rohde M."/>
            <person name="Galperin M.Y."/>
            <person name="Jogler C."/>
        </authorList>
    </citation>
    <scope>NUCLEOTIDE SEQUENCE [LARGE SCALE GENOMIC DNA]</scope>
    <source>
        <strain evidence="1 2">K23_9</strain>
    </source>
</reference>
<name>A0A517NS07_9BACT</name>
<evidence type="ECO:0000313" key="2">
    <source>
        <dbReference type="Proteomes" id="UP000319817"/>
    </source>
</evidence>